<feature type="domain" description="IclR-ED" evidence="5">
    <location>
        <begin position="83"/>
        <end position="264"/>
    </location>
</feature>
<dbReference type="InterPro" id="IPR029016">
    <property type="entry name" value="GAF-like_dom_sf"/>
</dbReference>
<dbReference type="PROSITE" id="PS51078">
    <property type="entry name" value="ICLR_ED"/>
    <property type="match status" value="1"/>
</dbReference>
<evidence type="ECO:0000259" key="5">
    <source>
        <dbReference type="PROSITE" id="PS51078"/>
    </source>
</evidence>
<keyword evidence="1" id="KW-0805">Transcription regulation</keyword>
<dbReference type="InterPro" id="IPR036388">
    <property type="entry name" value="WH-like_DNA-bd_sf"/>
</dbReference>
<dbReference type="RefSeq" id="WP_250194372.1">
    <property type="nucleotide sequence ID" value="NZ_CP097635.1"/>
</dbReference>
<dbReference type="SMART" id="SM00346">
    <property type="entry name" value="HTH_ICLR"/>
    <property type="match status" value="1"/>
</dbReference>
<dbReference type="InterPro" id="IPR014757">
    <property type="entry name" value="Tscrpt_reg_IclR_C"/>
</dbReference>
<evidence type="ECO:0000256" key="2">
    <source>
        <dbReference type="ARBA" id="ARBA00023125"/>
    </source>
</evidence>
<dbReference type="PROSITE" id="PS51077">
    <property type="entry name" value="HTH_ICLR"/>
    <property type="match status" value="1"/>
</dbReference>
<evidence type="ECO:0000256" key="1">
    <source>
        <dbReference type="ARBA" id="ARBA00023015"/>
    </source>
</evidence>
<keyword evidence="7" id="KW-1185">Reference proteome</keyword>
<dbReference type="Proteomes" id="UP001056201">
    <property type="component" value="Chromosome 1"/>
</dbReference>
<evidence type="ECO:0000256" key="3">
    <source>
        <dbReference type="ARBA" id="ARBA00023163"/>
    </source>
</evidence>
<dbReference type="SUPFAM" id="SSF46785">
    <property type="entry name" value="Winged helix' DNA-binding domain"/>
    <property type="match status" value="1"/>
</dbReference>
<dbReference type="PANTHER" id="PTHR30136">
    <property type="entry name" value="HELIX-TURN-HELIX TRANSCRIPTIONAL REGULATOR, ICLR FAMILY"/>
    <property type="match status" value="1"/>
</dbReference>
<name>A0ABY4S2C1_AQUTE</name>
<proteinExistence type="predicted"/>
<dbReference type="PANTHER" id="PTHR30136:SF33">
    <property type="entry name" value="TRANSCRIPTIONAL REGULATORY PROTEIN"/>
    <property type="match status" value="1"/>
</dbReference>
<feature type="domain" description="HTH iclR-type" evidence="4">
    <location>
        <begin position="20"/>
        <end position="82"/>
    </location>
</feature>
<sequence length="274" mass="28916">MNARLPAGVEGEAPRDRRFVTALARGLEVLRCFGPDDLWLGHREIARRTGLPPSTVSRLAYTLKMLGCLKTGPGIGQYGLDAGVIALGFSMLGRYDIARIARPTMQALADEAGVQVALCVRHGLEVVYVGHCRAPQARSVLGLDVGARLPLAPTAAGRALVAGLEPAEQQRLLQQLQQAARPEAELQGLRQALQAHAAEGFTRSTEDWERGVSAVAVPLQLGAGLAPMALSCGTASSALGGAEMATLGQRLRAAAEEVRHAVQRGGEPRTGRSR</sequence>
<reference evidence="6" key="1">
    <citation type="submission" date="2022-05" db="EMBL/GenBank/DDBJ databases">
        <title>An RpoN-dependent PEP-CTERM gene is involved in floc formation of an Aquincola tertiaricarbonis strain.</title>
        <authorList>
            <person name="Qiu D."/>
            <person name="Xia M."/>
        </authorList>
    </citation>
    <scope>NUCLEOTIDE SEQUENCE</scope>
    <source>
        <strain evidence="6">RN12</strain>
    </source>
</reference>
<evidence type="ECO:0000313" key="7">
    <source>
        <dbReference type="Proteomes" id="UP001056201"/>
    </source>
</evidence>
<evidence type="ECO:0000313" key="6">
    <source>
        <dbReference type="EMBL" id="URI06107.1"/>
    </source>
</evidence>
<organism evidence="6 7">
    <name type="scientific">Aquincola tertiaricarbonis</name>
    <dbReference type="NCBI Taxonomy" id="391953"/>
    <lineage>
        <taxon>Bacteria</taxon>
        <taxon>Pseudomonadati</taxon>
        <taxon>Pseudomonadota</taxon>
        <taxon>Betaproteobacteria</taxon>
        <taxon>Burkholderiales</taxon>
        <taxon>Sphaerotilaceae</taxon>
        <taxon>Aquincola</taxon>
    </lineage>
</organism>
<dbReference type="EMBL" id="CP097635">
    <property type="protein sequence ID" value="URI06107.1"/>
    <property type="molecule type" value="Genomic_DNA"/>
</dbReference>
<dbReference type="Gene3D" id="3.30.450.40">
    <property type="match status" value="1"/>
</dbReference>
<dbReference type="InterPro" id="IPR050707">
    <property type="entry name" value="HTH_MetabolicPath_Reg"/>
</dbReference>
<accession>A0ABY4S2C1</accession>
<keyword evidence="3" id="KW-0804">Transcription</keyword>
<keyword evidence="2" id="KW-0238">DNA-binding</keyword>
<dbReference type="Pfam" id="PF09339">
    <property type="entry name" value="HTH_IclR"/>
    <property type="match status" value="1"/>
</dbReference>
<dbReference type="InterPro" id="IPR005471">
    <property type="entry name" value="Tscrpt_reg_IclR_N"/>
</dbReference>
<dbReference type="Gene3D" id="1.10.10.10">
    <property type="entry name" value="Winged helix-like DNA-binding domain superfamily/Winged helix DNA-binding domain"/>
    <property type="match status" value="1"/>
</dbReference>
<evidence type="ECO:0000259" key="4">
    <source>
        <dbReference type="PROSITE" id="PS51077"/>
    </source>
</evidence>
<dbReference type="InterPro" id="IPR036390">
    <property type="entry name" value="WH_DNA-bd_sf"/>
</dbReference>
<protein>
    <submittedName>
        <fullName evidence="6">IclR family transcriptional regulator</fullName>
    </submittedName>
</protein>
<gene>
    <name evidence="6" type="ORF">MW290_09200</name>
</gene>
<dbReference type="SUPFAM" id="SSF55781">
    <property type="entry name" value="GAF domain-like"/>
    <property type="match status" value="1"/>
</dbReference>
<dbReference type="Pfam" id="PF01614">
    <property type="entry name" value="IclR_C"/>
    <property type="match status" value="1"/>
</dbReference>